<evidence type="ECO:0000256" key="2">
    <source>
        <dbReference type="ARBA" id="ARBA00006648"/>
    </source>
</evidence>
<comment type="subcellular location">
    <subcellularLocation>
        <location evidence="1">Secreted</location>
    </subcellularLocation>
</comment>
<dbReference type="Gene3D" id="1.20.120.1100">
    <property type="match status" value="1"/>
</dbReference>
<gene>
    <name evidence="8" type="ORF">L596_023304</name>
</gene>
<evidence type="ECO:0000256" key="4">
    <source>
        <dbReference type="ARBA" id="ARBA00022729"/>
    </source>
</evidence>
<feature type="chain" id="PRO_5020840345" description="SXP/RAL-2 family protein Ani s 5-like cation-binding domain-containing protein" evidence="7">
    <location>
        <begin position="30"/>
        <end position="184"/>
    </location>
</feature>
<feature type="signal peptide" evidence="7">
    <location>
        <begin position="1"/>
        <end position="29"/>
    </location>
</feature>
<comment type="caution">
    <text evidence="8">The sequence shown here is derived from an EMBL/GenBank/DDBJ whole genome shotgun (WGS) entry which is preliminary data.</text>
</comment>
<dbReference type="GO" id="GO:0005576">
    <property type="term" value="C:extracellular region"/>
    <property type="evidence" value="ECO:0007669"/>
    <property type="project" value="UniProtKB-SubCell"/>
</dbReference>
<evidence type="ECO:0000256" key="6">
    <source>
        <dbReference type="ARBA" id="ARBA00023121"/>
    </source>
</evidence>
<evidence type="ECO:0008006" key="10">
    <source>
        <dbReference type="Google" id="ProtNLM"/>
    </source>
</evidence>
<evidence type="ECO:0000313" key="9">
    <source>
        <dbReference type="Proteomes" id="UP000298663"/>
    </source>
</evidence>
<evidence type="ECO:0000313" key="8">
    <source>
        <dbReference type="EMBL" id="TKR67101.1"/>
    </source>
</evidence>
<evidence type="ECO:0000256" key="1">
    <source>
        <dbReference type="ARBA" id="ARBA00004613"/>
    </source>
</evidence>
<dbReference type="Pfam" id="PF05823">
    <property type="entry name" value="Gp-FAR-1"/>
    <property type="match status" value="1"/>
</dbReference>
<evidence type="ECO:0000256" key="7">
    <source>
        <dbReference type="SAM" id="SignalP"/>
    </source>
</evidence>
<sequence length="184" mass="20692">MQTDPVTLHFLPLLMNLLLLVSTLNLCASLPMADEKPAFPIGLLPEEYVNLTKGLSNADFSNLSQLRGSFFSDSIKEFIEVLRTKNADLAQRVESFHVLWKEKMKQISKEAKEFMVEFVSTVYNTQLLSRSSICSGGCAAVVQGYIPRVKSLLIKKQTEIRVFFANIDDFFRAYLTKPAIMGSS</sequence>
<keyword evidence="3" id="KW-0964">Secreted</keyword>
<name>A0A4U5MDA7_STECR</name>
<dbReference type="GO" id="GO:0008289">
    <property type="term" value="F:lipid binding"/>
    <property type="evidence" value="ECO:0007669"/>
    <property type="project" value="UniProtKB-KW"/>
</dbReference>
<evidence type="ECO:0000256" key="5">
    <source>
        <dbReference type="ARBA" id="ARBA00023054"/>
    </source>
</evidence>
<keyword evidence="4 7" id="KW-0732">Signal</keyword>
<reference evidence="8 9" key="2">
    <citation type="journal article" date="2019" name="G3 (Bethesda)">
        <title>Hybrid Assembly of the Genome of the Entomopathogenic Nematode Steinernema carpocapsae Identifies the X-Chromosome.</title>
        <authorList>
            <person name="Serra L."/>
            <person name="Macchietto M."/>
            <person name="Macias-Munoz A."/>
            <person name="McGill C.J."/>
            <person name="Rodriguez I.M."/>
            <person name="Rodriguez B."/>
            <person name="Murad R."/>
            <person name="Mortazavi A."/>
        </authorList>
    </citation>
    <scope>NUCLEOTIDE SEQUENCE [LARGE SCALE GENOMIC DNA]</scope>
    <source>
        <strain evidence="8 9">ALL</strain>
    </source>
</reference>
<organism evidence="8 9">
    <name type="scientific">Steinernema carpocapsae</name>
    <name type="common">Entomopathogenic nematode</name>
    <dbReference type="NCBI Taxonomy" id="34508"/>
    <lineage>
        <taxon>Eukaryota</taxon>
        <taxon>Metazoa</taxon>
        <taxon>Ecdysozoa</taxon>
        <taxon>Nematoda</taxon>
        <taxon>Chromadorea</taxon>
        <taxon>Rhabditida</taxon>
        <taxon>Tylenchina</taxon>
        <taxon>Panagrolaimomorpha</taxon>
        <taxon>Strongyloidoidea</taxon>
        <taxon>Steinernematidae</taxon>
        <taxon>Steinernema</taxon>
    </lineage>
</organism>
<comment type="similarity">
    <text evidence="2">Belongs to the fatty-acid and retinol-binding protein (FARBP) family.</text>
</comment>
<keyword evidence="9" id="KW-1185">Reference proteome</keyword>
<reference evidence="8 9" key="1">
    <citation type="journal article" date="2015" name="Genome Biol.">
        <title>Comparative genomics of Steinernema reveals deeply conserved gene regulatory networks.</title>
        <authorList>
            <person name="Dillman A.R."/>
            <person name="Macchietto M."/>
            <person name="Porter C.F."/>
            <person name="Rogers A."/>
            <person name="Williams B."/>
            <person name="Antoshechkin I."/>
            <person name="Lee M.M."/>
            <person name="Goodwin Z."/>
            <person name="Lu X."/>
            <person name="Lewis E.E."/>
            <person name="Goodrich-Blair H."/>
            <person name="Stock S.P."/>
            <person name="Adams B.J."/>
            <person name="Sternberg P.W."/>
            <person name="Mortazavi A."/>
        </authorList>
    </citation>
    <scope>NUCLEOTIDE SEQUENCE [LARGE SCALE GENOMIC DNA]</scope>
    <source>
        <strain evidence="8 9">ALL</strain>
    </source>
</reference>
<evidence type="ECO:0000256" key="3">
    <source>
        <dbReference type="ARBA" id="ARBA00022525"/>
    </source>
</evidence>
<dbReference type="EMBL" id="AZBU02000008">
    <property type="protein sequence ID" value="TKR67101.1"/>
    <property type="molecule type" value="Genomic_DNA"/>
</dbReference>
<dbReference type="Proteomes" id="UP000298663">
    <property type="component" value="Unassembled WGS sequence"/>
</dbReference>
<accession>A0A4U5MDA7</accession>
<keyword evidence="6" id="KW-0446">Lipid-binding</keyword>
<dbReference type="AlphaFoldDB" id="A0A4U5MDA7"/>
<protein>
    <recommendedName>
        <fullName evidence="10">SXP/RAL-2 family protein Ani s 5-like cation-binding domain-containing protein</fullName>
    </recommendedName>
</protein>
<keyword evidence="5" id="KW-0175">Coiled coil</keyword>
<proteinExistence type="inferred from homology"/>
<dbReference type="InterPro" id="IPR008632">
    <property type="entry name" value="Gp-FAR-1"/>
</dbReference>